<dbReference type="KEGG" id="pter:C2L65_37520"/>
<evidence type="ECO:0000313" key="2">
    <source>
        <dbReference type="EMBL" id="AUT65259.1"/>
    </source>
</evidence>
<gene>
    <name evidence="2" type="ORF">C2L65_37520</name>
</gene>
<feature type="domain" description="DUF1330" evidence="1">
    <location>
        <begin position="2"/>
        <end position="95"/>
    </location>
</feature>
<dbReference type="AlphaFoldDB" id="A0A2I8F0E9"/>
<sequence length="95" mass="10651">MTAYMIFTRESTQDQAALDAYRAKVRDTFDGYTHKVLAAYGTQQVLEGDPAEATVVLEFPSLAAARAWYDSDAYQQVAQHRLKGSRHRVVLIEGL</sequence>
<dbReference type="EMBL" id="CP026113">
    <property type="protein sequence ID" value="AUT65259.1"/>
    <property type="molecule type" value="Genomic_DNA"/>
</dbReference>
<evidence type="ECO:0000259" key="1">
    <source>
        <dbReference type="Pfam" id="PF07045"/>
    </source>
</evidence>
<dbReference type="InterPro" id="IPR010753">
    <property type="entry name" value="DUF1330"/>
</dbReference>
<dbReference type="PANTHER" id="PTHR41521">
    <property type="match status" value="1"/>
</dbReference>
<evidence type="ECO:0000313" key="3">
    <source>
        <dbReference type="Proteomes" id="UP000243502"/>
    </source>
</evidence>
<dbReference type="Proteomes" id="UP000243502">
    <property type="component" value="Chromosome 3"/>
</dbReference>
<dbReference type="PANTHER" id="PTHR41521:SF4">
    <property type="entry name" value="BLR0684 PROTEIN"/>
    <property type="match status" value="1"/>
</dbReference>
<reference evidence="2 3" key="1">
    <citation type="submission" date="2018-01" db="EMBL/GenBank/DDBJ databases">
        <title>Species boundaries and ecological features among Paraburkholderia terrae DSMZ17804T, P. hospita DSMZ17164T and P. caribensis DSMZ13236T.</title>
        <authorList>
            <person name="Pratama A.A."/>
        </authorList>
    </citation>
    <scope>NUCLEOTIDE SEQUENCE [LARGE SCALE GENOMIC DNA]</scope>
    <source>
        <strain evidence="2 3">DSM 17804</strain>
    </source>
</reference>
<dbReference type="InterPro" id="IPR011008">
    <property type="entry name" value="Dimeric_a/b-barrel"/>
</dbReference>
<proteinExistence type="predicted"/>
<organism evidence="2 3">
    <name type="scientific">Paraburkholderia terrae</name>
    <dbReference type="NCBI Taxonomy" id="311230"/>
    <lineage>
        <taxon>Bacteria</taxon>
        <taxon>Pseudomonadati</taxon>
        <taxon>Pseudomonadota</taxon>
        <taxon>Betaproteobacteria</taxon>
        <taxon>Burkholderiales</taxon>
        <taxon>Burkholderiaceae</taxon>
        <taxon>Paraburkholderia</taxon>
    </lineage>
</organism>
<dbReference type="RefSeq" id="WP_042308682.1">
    <property type="nucleotide sequence ID" value="NZ_CP026113.1"/>
</dbReference>
<protein>
    <submittedName>
        <fullName evidence="2">DUF1330 domain-containing protein</fullName>
    </submittedName>
</protein>
<dbReference type="SUPFAM" id="SSF54909">
    <property type="entry name" value="Dimeric alpha+beta barrel"/>
    <property type="match status" value="1"/>
</dbReference>
<dbReference type="OrthoDB" id="516779at2"/>
<accession>A0A2I8F0E9</accession>
<dbReference type="Pfam" id="PF07045">
    <property type="entry name" value="DUF1330"/>
    <property type="match status" value="1"/>
</dbReference>
<dbReference type="Gene3D" id="3.30.70.100">
    <property type="match status" value="1"/>
</dbReference>
<name>A0A2I8F0E9_9BURK</name>